<evidence type="ECO:0000313" key="1">
    <source>
        <dbReference type="EMBL" id="KAG6370030.1"/>
    </source>
</evidence>
<protein>
    <submittedName>
        <fullName evidence="1">Uncharacterized protein</fullName>
    </submittedName>
</protein>
<accession>A0A8I2YDV4</accession>
<comment type="caution">
    <text evidence="1">The sequence shown here is derived from an EMBL/GenBank/DDBJ whole genome shotgun (WGS) entry which is preliminary data.</text>
</comment>
<dbReference type="OrthoDB" id="3224744at2759"/>
<dbReference type="InterPro" id="IPR011990">
    <property type="entry name" value="TPR-like_helical_dom_sf"/>
</dbReference>
<dbReference type="Gene3D" id="1.25.40.10">
    <property type="entry name" value="Tetratricopeptide repeat domain"/>
    <property type="match status" value="1"/>
</dbReference>
<sequence>MHRYISGSYPPHPHKHGMLNNLGNSFITRFERLGELSDLEDAISTLRDAVHLTPDGHPDKPSGLNNLGTSFINRFEHLGEPSNLEDAISLYPHAASVSIGPISVRFRASRN</sequence>
<name>A0A8I2YDV4_9AGAM</name>
<organism evidence="1 2">
    <name type="scientific">Boletus reticuloceps</name>
    <dbReference type="NCBI Taxonomy" id="495285"/>
    <lineage>
        <taxon>Eukaryota</taxon>
        <taxon>Fungi</taxon>
        <taxon>Dikarya</taxon>
        <taxon>Basidiomycota</taxon>
        <taxon>Agaricomycotina</taxon>
        <taxon>Agaricomycetes</taxon>
        <taxon>Agaricomycetidae</taxon>
        <taxon>Boletales</taxon>
        <taxon>Boletineae</taxon>
        <taxon>Boletaceae</taxon>
        <taxon>Boletoideae</taxon>
        <taxon>Boletus</taxon>
    </lineage>
</organism>
<dbReference type="AlphaFoldDB" id="A0A8I2YDV4"/>
<gene>
    <name evidence="1" type="ORF">JVT61DRAFT_12549</name>
</gene>
<dbReference type="Proteomes" id="UP000683000">
    <property type="component" value="Unassembled WGS sequence"/>
</dbReference>
<dbReference type="EMBL" id="JAGFBS010000058">
    <property type="protein sequence ID" value="KAG6370030.1"/>
    <property type="molecule type" value="Genomic_DNA"/>
</dbReference>
<reference evidence="1" key="1">
    <citation type="submission" date="2021-03" db="EMBL/GenBank/DDBJ databases">
        <title>Evolutionary innovations through gain and loss of genes in the ectomycorrhizal Boletales.</title>
        <authorList>
            <person name="Wu G."/>
            <person name="Miyauchi S."/>
            <person name="Morin E."/>
            <person name="Yang Z.-L."/>
            <person name="Xu J."/>
            <person name="Martin F.M."/>
        </authorList>
    </citation>
    <scope>NUCLEOTIDE SEQUENCE</scope>
    <source>
        <strain evidence="1">BR01</strain>
    </source>
</reference>
<keyword evidence="2" id="KW-1185">Reference proteome</keyword>
<proteinExistence type="predicted"/>
<evidence type="ECO:0000313" key="2">
    <source>
        <dbReference type="Proteomes" id="UP000683000"/>
    </source>
</evidence>